<evidence type="ECO:0000313" key="8">
    <source>
        <dbReference type="Proteomes" id="UP001416393"/>
    </source>
</evidence>
<comment type="similarity">
    <text evidence="2 6">Belongs to the group II decarboxylase family.</text>
</comment>
<comment type="cofactor">
    <cofactor evidence="1 6">
        <name>pyridoxal 5'-phosphate</name>
        <dbReference type="ChEBI" id="CHEBI:597326"/>
    </cofactor>
</comment>
<gene>
    <name evidence="7" type="ORF">VP395_14595</name>
</gene>
<protein>
    <submittedName>
        <fullName evidence="7">Aminotransferase class V-fold PLP-dependent enzyme</fullName>
    </submittedName>
</protein>
<keyword evidence="7" id="KW-0808">Transferase</keyword>
<dbReference type="InterPro" id="IPR010977">
    <property type="entry name" value="Aromatic_deC"/>
</dbReference>
<evidence type="ECO:0000256" key="5">
    <source>
        <dbReference type="ARBA" id="ARBA00023239"/>
    </source>
</evidence>
<evidence type="ECO:0000256" key="1">
    <source>
        <dbReference type="ARBA" id="ARBA00001933"/>
    </source>
</evidence>
<evidence type="ECO:0000313" key="7">
    <source>
        <dbReference type="EMBL" id="MEN3324965.1"/>
    </source>
</evidence>
<dbReference type="InterPro" id="IPR015424">
    <property type="entry name" value="PyrdxlP-dep_Trfase"/>
</dbReference>
<sequence length="470" mass="52050">MKPSIQSKLFLEMKDKTLLYNAQHYAFEYLDEVFDRNVFPTKEALLNLSNFDEELPESSTSSEAVLRQLNTYGKPATVATLGGRYFGFVTGSALPIGLAAKHLATYWDQAPAMHVLSPIGSKLESVVEKWLIDLFNLPTRTSAGFVSGTSSANLCGLAAARYRILKNQNWDVNKQGLMNAPKIRIVAGRHAHSTVLKAIGILGLGQDAIEWVDGDSQGRMKVDEIPDLDCGTIVILQAGNVNSGAFDDFDSICSKAQIAGAWVHIDGAFGLWAQAVSQLKHLTKGIEKANSWAVDGHKTLNTPYDCGIVMCEDSEAMTAALHMTGSYIIQSAERDGMFYTPEMSRRARIIELWATLKYLGKNGIDEMILNMHERAKQFATEIKLSQGFTIDNDIVFNQVIVRCESDAITEQVLKNVQELRECWAGGSVWFGNKVIRVSVCSWATTPEEITRSVKSFYKAIMMCQTKSNEF</sequence>
<dbReference type="InterPro" id="IPR015422">
    <property type="entry name" value="PyrdxlP-dep_Trfase_small"/>
</dbReference>
<dbReference type="RefSeq" id="WP_346242763.1">
    <property type="nucleotide sequence ID" value="NZ_JAZHYP010000009.1"/>
</dbReference>
<organism evidence="7 8">
    <name type="scientific">Mariniflexile soesokkakense</name>
    <dbReference type="NCBI Taxonomy" id="1343160"/>
    <lineage>
        <taxon>Bacteria</taxon>
        <taxon>Pseudomonadati</taxon>
        <taxon>Bacteroidota</taxon>
        <taxon>Flavobacteriia</taxon>
        <taxon>Flavobacteriales</taxon>
        <taxon>Flavobacteriaceae</taxon>
        <taxon>Mariniflexile</taxon>
    </lineage>
</organism>
<dbReference type="SUPFAM" id="SSF53383">
    <property type="entry name" value="PLP-dependent transferases"/>
    <property type="match status" value="1"/>
</dbReference>
<accession>A0ABV0AF88</accession>
<evidence type="ECO:0000256" key="3">
    <source>
        <dbReference type="ARBA" id="ARBA00022793"/>
    </source>
</evidence>
<dbReference type="EMBL" id="JAZHYP010000009">
    <property type="protein sequence ID" value="MEN3324965.1"/>
    <property type="molecule type" value="Genomic_DNA"/>
</dbReference>
<evidence type="ECO:0000256" key="4">
    <source>
        <dbReference type="ARBA" id="ARBA00022898"/>
    </source>
</evidence>
<keyword evidence="5 6" id="KW-0456">Lyase</keyword>
<keyword evidence="4 6" id="KW-0663">Pyridoxal phosphate</keyword>
<dbReference type="Gene3D" id="3.40.640.10">
    <property type="entry name" value="Type I PLP-dependent aspartate aminotransferase-like (Major domain)"/>
    <property type="match status" value="1"/>
</dbReference>
<evidence type="ECO:0000256" key="2">
    <source>
        <dbReference type="ARBA" id="ARBA00009533"/>
    </source>
</evidence>
<keyword evidence="3" id="KW-0210">Decarboxylase</keyword>
<dbReference type="PANTHER" id="PTHR11999:SF70">
    <property type="entry name" value="MIP05841P"/>
    <property type="match status" value="1"/>
</dbReference>
<dbReference type="PANTHER" id="PTHR11999">
    <property type="entry name" value="GROUP II PYRIDOXAL-5-PHOSPHATE DECARBOXYLASE"/>
    <property type="match status" value="1"/>
</dbReference>
<dbReference type="Pfam" id="PF00282">
    <property type="entry name" value="Pyridoxal_deC"/>
    <property type="match status" value="1"/>
</dbReference>
<keyword evidence="8" id="KW-1185">Reference proteome</keyword>
<dbReference type="InterPro" id="IPR015421">
    <property type="entry name" value="PyrdxlP-dep_Trfase_major"/>
</dbReference>
<keyword evidence="7" id="KW-0032">Aminotransferase</keyword>
<evidence type="ECO:0000256" key="6">
    <source>
        <dbReference type="RuleBase" id="RU000382"/>
    </source>
</evidence>
<dbReference type="Gene3D" id="3.90.1150.10">
    <property type="entry name" value="Aspartate Aminotransferase, domain 1"/>
    <property type="match status" value="1"/>
</dbReference>
<reference evidence="7 8" key="1">
    <citation type="submission" date="2024-01" db="EMBL/GenBank/DDBJ databases">
        <title>Mariniflexile litorale sp. nov., isolated from the shallow sediments of the Sea of Japan.</title>
        <authorList>
            <person name="Romanenko L."/>
            <person name="Bystritskaya E."/>
            <person name="Isaeva M."/>
        </authorList>
    </citation>
    <scope>NUCLEOTIDE SEQUENCE [LARGE SCALE GENOMIC DNA]</scope>
    <source>
        <strain evidence="7 8">KCTC 32427</strain>
    </source>
</reference>
<dbReference type="GO" id="GO:0008483">
    <property type="term" value="F:transaminase activity"/>
    <property type="evidence" value="ECO:0007669"/>
    <property type="project" value="UniProtKB-KW"/>
</dbReference>
<comment type="caution">
    <text evidence="7">The sequence shown here is derived from an EMBL/GenBank/DDBJ whole genome shotgun (WGS) entry which is preliminary data.</text>
</comment>
<dbReference type="Proteomes" id="UP001416393">
    <property type="component" value="Unassembled WGS sequence"/>
</dbReference>
<proteinExistence type="inferred from homology"/>
<name>A0ABV0AF88_9FLAO</name>
<dbReference type="InterPro" id="IPR002129">
    <property type="entry name" value="PyrdxlP-dep_de-COase"/>
</dbReference>